<evidence type="ECO:0008006" key="3">
    <source>
        <dbReference type="Google" id="ProtNLM"/>
    </source>
</evidence>
<protein>
    <recommendedName>
        <fullName evidence="3">Integrase</fullName>
    </recommendedName>
</protein>
<dbReference type="RefSeq" id="WP_201117416.1">
    <property type="nucleotide sequence ID" value="NZ_CP067993.1"/>
</dbReference>
<organism evidence="1 2">
    <name type="scientific">Stenotrophomonas maltophilia</name>
    <name type="common">Pseudomonas maltophilia</name>
    <name type="synonym">Xanthomonas maltophilia</name>
    <dbReference type="NCBI Taxonomy" id="40324"/>
    <lineage>
        <taxon>Bacteria</taxon>
        <taxon>Pseudomonadati</taxon>
        <taxon>Pseudomonadota</taxon>
        <taxon>Gammaproteobacteria</taxon>
        <taxon>Lysobacterales</taxon>
        <taxon>Lysobacteraceae</taxon>
        <taxon>Stenotrophomonas</taxon>
        <taxon>Stenotrophomonas maltophilia group</taxon>
    </lineage>
</organism>
<evidence type="ECO:0000313" key="2">
    <source>
        <dbReference type="Proteomes" id="UP000596095"/>
    </source>
</evidence>
<evidence type="ECO:0000313" key="1">
    <source>
        <dbReference type="EMBL" id="QQQ42010.1"/>
    </source>
</evidence>
<sequence length="73" mass="8264">MTFHVISKTTGAKQRATASEIKLGNSICQSLADEYFTELERWQATRKDARRLNTPPENVIDLCAVRRSRKSAP</sequence>
<dbReference type="Proteomes" id="UP000596095">
    <property type="component" value="Chromosome"/>
</dbReference>
<dbReference type="AlphaFoldDB" id="A0ABD7C300"/>
<name>A0ABD7C300_STEMA</name>
<proteinExistence type="predicted"/>
<reference evidence="1 2" key="1">
    <citation type="submission" date="2021-01" db="EMBL/GenBank/DDBJ databases">
        <title>Genome Characterization of a novel Stenotrophomonas isolate with high keratinase activity.</title>
        <authorList>
            <person name="Cao Z.-J."/>
        </authorList>
    </citation>
    <scope>NUCLEOTIDE SEQUENCE [LARGE SCALE GENOMIC DNA]</scope>
    <source>
        <strain evidence="1 2">DHHJ</strain>
    </source>
</reference>
<accession>A0ABD7C300</accession>
<dbReference type="EMBL" id="CP067993">
    <property type="protein sequence ID" value="QQQ42010.1"/>
    <property type="molecule type" value="Genomic_DNA"/>
</dbReference>
<gene>
    <name evidence="1" type="ORF">JJL50_19025</name>
</gene>